<protein>
    <recommendedName>
        <fullName evidence="6">Oxidoreductase</fullName>
    </recommendedName>
</protein>
<dbReference type="PANTHER" id="PTHR44169">
    <property type="entry name" value="NADPH-DEPENDENT 1-ACYLDIHYDROXYACETONE PHOSPHATE REDUCTASE"/>
    <property type="match status" value="1"/>
</dbReference>
<organism evidence="4 5">
    <name type="scientific">Microbacterium deminutum</name>
    <dbReference type="NCBI Taxonomy" id="344164"/>
    <lineage>
        <taxon>Bacteria</taxon>
        <taxon>Bacillati</taxon>
        <taxon>Actinomycetota</taxon>
        <taxon>Actinomycetes</taxon>
        <taxon>Micrococcales</taxon>
        <taxon>Microbacteriaceae</taxon>
        <taxon>Microbacterium</taxon>
    </lineage>
</organism>
<comment type="caution">
    <text evidence="4">The sequence shown here is derived from an EMBL/GenBank/DDBJ whole genome shotgun (WGS) entry which is preliminary data.</text>
</comment>
<reference evidence="5" key="1">
    <citation type="journal article" date="2019" name="Int. J. Syst. Evol. Microbiol.">
        <title>The Global Catalogue of Microorganisms (GCM) 10K type strain sequencing project: providing services to taxonomists for standard genome sequencing and annotation.</title>
        <authorList>
            <consortium name="The Broad Institute Genomics Platform"/>
            <consortium name="The Broad Institute Genome Sequencing Center for Infectious Disease"/>
            <person name="Wu L."/>
            <person name="Ma J."/>
        </authorList>
    </citation>
    <scope>NUCLEOTIDE SEQUENCE [LARGE SCALE GENOMIC DNA]</scope>
    <source>
        <strain evidence="5">JCM 14901</strain>
    </source>
</reference>
<proteinExistence type="inferred from homology"/>
<gene>
    <name evidence="4" type="ORF">GCM10009776_00380</name>
</gene>
<evidence type="ECO:0000256" key="2">
    <source>
        <dbReference type="ARBA" id="ARBA00023002"/>
    </source>
</evidence>
<dbReference type="Gene3D" id="3.40.50.720">
    <property type="entry name" value="NAD(P)-binding Rossmann-like Domain"/>
    <property type="match status" value="1"/>
</dbReference>
<dbReference type="InterPro" id="IPR002347">
    <property type="entry name" value="SDR_fam"/>
</dbReference>
<dbReference type="PRINTS" id="PR00080">
    <property type="entry name" value="SDRFAMILY"/>
</dbReference>
<evidence type="ECO:0000313" key="5">
    <source>
        <dbReference type="Proteomes" id="UP001499933"/>
    </source>
</evidence>
<accession>A0ABP5BE75</accession>
<dbReference type="Pfam" id="PF00106">
    <property type="entry name" value="adh_short"/>
    <property type="match status" value="1"/>
</dbReference>
<keyword evidence="2" id="KW-0560">Oxidoreductase</keyword>
<dbReference type="PROSITE" id="PS00061">
    <property type="entry name" value="ADH_SHORT"/>
    <property type="match status" value="1"/>
</dbReference>
<evidence type="ECO:0000256" key="1">
    <source>
        <dbReference type="ARBA" id="ARBA00006484"/>
    </source>
</evidence>
<dbReference type="EMBL" id="BAAAOG010000001">
    <property type="protein sequence ID" value="GAA1942529.1"/>
    <property type="molecule type" value="Genomic_DNA"/>
</dbReference>
<comment type="similarity">
    <text evidence="1 3">Belongs to the short-chain dehydrogenases/reductases (SDR) family.</text>
</comment>
<sequence>MLAEVAAGRPGMETLALDVSDAESIATAAADVLARHPELNVLVNNAGVIIDDDPTAPVDDDELMRVVSTNLLGPIRMVSAFIAQLRSVPDAAIVNITSMLGYAPLARSSLYSATKAAMHSYTLSLRYRSGDAGPEVIEIAPPYTQTALQAVNLTDPRAMPLEEFIAETLAAIEAGEPEAYVARARERRDAQRVDDIGITTWFNDLMRSPRLS</sequence>
<keyword evidence="5" id="KW-1185">Reference proteome</keyword>
<evidence type="ECO:0000313" key="4">
    <source>
        <dbReference type="EMBL" id="GAA1942529.1"/>
    </source>
</evidence>
<evidence type="ECO:0008006" key="6">
    <source>
        <dbReference type="Google" id="ProtNLM"/>
    </source>
</evidence>
<dbReference type="PANTHER" id="PTHR44169:SF6">
    <property type="entry name" value="NADPH-DEPENDENT 1-ACYLDIHYDROXYACETONE PHOSPHATE REDUCTASE"/>
    <property type="match status" value="1"/>
</dbReference>
<evidence type="ECO:0000256" key="3">
    <source>
        <dbReference type="RuleBase" id="RU000363"/>
    </source>
</evidence>
<dbReference type="SUPFAM" id="SSF51735">
    <property type="entry name" value="NAD(P)-binding Rossmann-fold domains"/>
    <property type="match status" value="1"/>
</dbReference>
<name>A0ABP5BE75_9MICO</name>
<dbReference type="InterPro" id="IPR020904">
    <property type="entry name" value="Sc_DH/Rdtase_CS"/>
</dbReference>
<dbReference type="InterPro" id="IPR036291">
    <property type="entry name" value="NAD(P)-bd_dom_sf"/>
</dbReference>
<dbReference type="PRINTS" id="PR00081">
    <property type="entry name" value="GDHRDH"/>
</dbReference>
<dbReference type="Proteomes" id="UP001499933">
    <property type="component" value="Unassembled WGS sequence"/>
</dbReference>